<accession>A0ABQ6NN06</accession>
<dbReference type="PANTHER" id="PTHR22953">
    <property type="entry name" value="ACID PHOSPHATASE RELATED"/>
    <property type="match status" value="1"/>
</dbReference>
<dbReference type="InterPro" id="IPR029052">
    <property type="entry name" value="Metallo-depent_PP-like"/>
</dbReference>
<feature type="domain" description="SLH" evidence="4">
    <location>
        <begin position="902"/>
        <end position="960"/>
    </location>
</feature>
<evidence type="ECO:0000313" key="6">
    <source>
        <dbReference type="Proteomes" id="UP001285921"/>
    </source>
</evidence>
<dbReference type="SUPFAM" id="SSF56300">
    <property type="entry name" value="Metallo-dependent phosphatases"/>
    <property type="match status" value="1"/>
</dbReference>
<feature type="compositionally biased region" description="Gly residues" evidence="2">
    <location>
        <begin position="793"/>
        <end position="832"/>
    </location>
</feature>
<keyword evidence="6" id="KW-1185">Reference proteome</keyword>
<dbReference type="PROSITE" id="PS51272">
    <property type="entry name" value="SLH"/>
    <property type="match status" value="3"/>
</dbReference>
<sequence length="1022" mass="109854">MGETEKDTIVLTANDREGDDKVKVKLKAKWKGLTLALFVCTVLFTIGAYNVSAESTIIKGPYLLFEGQNSSMSVMWQTSDNQPNTIKWGTDTSYSLGEQSVETYGNDNQHKYTITGLQPGTKYYYEVEGQAGSFVAAPADDATSVKFLSYGDSRTQPAFQDQVADLARKAYAEDPAYQSILLNSGDIASSDSESNWTAQYFVPESSYPQMHALQTEVPMMGARGNHEGVGSVYEKYYPYPYVNDFYWSFDYGPVHVSVIDEYADFKEGSAQYNWLENDLATTDKPWKIVMGHQPAWGAGTHENNTDVQKYIHPLLKKFGVPLYLNGHNHNYARAEVDGIEYLTSGGGGAPSYDVDPSWPNIVKADKSYFLTLFDVQGDTMKVTSKRIDGTEIETITVHNTPQAALDIAKATLTADKDTLQTDVSDSSVKLGLTAVDSKDANVDLSNVNLSYKTDKPDLVTITSDGTVTVKKKPVFNEAVQVWSEIYNAGEIVKSNTVTINVKNPDGLAEVTLASDHDTLTGDASSSAKLSLTAKDNLGAAMDLSSAEVKYTSSADDIVAISADGIVTVKNKPPRATSVSIEAEVTVQGKTVNSNKISILVGSLPNGNSHLLVSPIKSPYDDMEEKADGTLDMDSSDLEIVVEDSVQQIGLRFAGLNLPKGAKITDAYVQFSVDEPGKNSDPFDVNIYAEAVANSLPDKPGNISSRVKSDNFVSWKDIAQWTVEHESGPNQQTPNLASLVQQIVNMDDWKEGNAMTFLLTGKGTRTAESFEGAGSNADQVAHLYVVYTIEGTDDGGGTPGGGTPGGGTPGGGTPGGTPNNGGTSGNGGTGNGGNPVIPANPFKDVDSHYEWAKDAIAVLADKGIINGTTSTTFEPGKQITRADFMEMLVRMLDLKADVTSNFSDVKSSDYYYHALGVVKALGIANGTGDNEFNPRAYISRQDMMVLMSRAMEVTGKLAMNGDAAELNGFKDKSKLAPYAVDAAADMVKAGIVQGSASALNPTGQATRAETAQMIYRLYLLLQK</sequence>
<feature type="domain" description="SLH" evidence="4">
    <location>
        <begin position="838"/>
        <end position="901"/>
    </location>
</feature>
<name>A0ABQ6NN06_9BACL</name>
<dbReference type="InterPro" id="IPR004843">
    <property type="entry name" value="Calcineurin-like_PHP"/>
</dbReference>
<dbReference type="Pfam" id="PF16656">
    <property type="entry name" value="Pur_ac_phosph_N"/>
    <property type="match status" value="1"/>
</dbReference>
<dbReference type="Gene3D" id="2.60.40.380">
    <property type="entry name" value="Purple acid phosphatase-like, N-terminal"/>
    <property type="match status" value="1"/>
</dbReference>
<dbReference type="Pfam" id="PF00149">
    <property type="entry name" value="Metallophos"/>
    <property type="match status" value="1"/>
</dbReference>
<dbReference type="InterPro" id="IPR001119">
    <property type="entry name" value="SLH_dom"/>
</dbReference>
<evidence type="ECO:0000256" key="3">
    <source>
        <dbReference type="SAM" id="Phobius"/>
    </source>
</evidence>
<evidence type="ECO:0000259" key="4">
    <source>
        <dbReference type="PROSITE" id="PS51272"/>
    </source>
</evidence>
<evidence type="ECO:0000256" key="1">
    <source>
        <dbReference type="ARBA" id="ARBA00022729"/>
    </source>
</evidence>
<gene>
    <name evidence="5" type="ORF">PghCCS26_26080</name>
</gene>
<organism evidence="5 6">
    <name type="scientific">Paenibacillus glycanilyticus</name>
    <dbReference type="NCBI Taxonomy" id="126569"/>
    <lineage>
        <taxon>Bacteria</taxon>
        <taxon>Bacillati</taxon>
        <taxon>Bacillota</taxon>
        <taxon>Bacilli</taxon>
        <taxon>Bacillales</taxon>
        <taxon>Paenibacillaceae</taxon>
        <taxon>Paenibacillus</taxon>
    </lineage>
</organism>
<feature type="domain" description="SLH" evidence="4">
    <location>
        <begin position="965"/>
        <end position="1022"/>
    </location>
</feature>
<dbReference type="Pfam" id="PF00395">
    <property type="entry name" value="SLH"/>
    <property type="match status" value="3"/>
</dbReference>
<feature type="transmembrane region" description="Helical" evidence="3">
    <location>
        <begin position="33"/>
        <end position="51"/>
    </location>
</feature>
<protein>
    <recommendedName>
        <fullName evidence="4">SLH domain-containing protein</fullName>
    </recommendedName>
</protein>
<evidence type="ECO:0000313" key="5">
    <source>
        <dbReference type="EMBL" id="GMK45480.1"/>
    </source>
</evidence>
<dbReference type="EMBL" id="BTCL01000007">
    <property type="protein sequence ID" value="GMK45480.1"/>
    <property type="molecule type" value="Genomic_DNA"/>
</dbReference>
<evidence type="ECO:0000256" key="2">
    <source>
        <dbReference type="SAM" id="MobiDB-lite"/>
    </source>
</evidence>
<keyword evidence="3" id="KW-0472">Membrane</keyword>
<dbReference type="InterPro" id="IPR015914">
    <property type="entry name" value="PAPs_N"/>
</dbReference>
<dbReference type="InterPro" id="IPR008963">
    <property type="entry name" value="Purple_acid_Pase-like_N"/>
</dbReference>
<keyword evidence="3" id="KW-1133">Transmembrane helix</keyword>
<dbReference type="Proteomes" id="UP001285921">
    <property type="component" value="Unassembled WGS sequence"/>
</dbReference>
<comment type="caution">
    <text evidence="5">The sequence shown here is derived from an EMBL/GenBank/DDBJ whole genome shotgun (WGS) entry which is preliminary data.</text>
</comment>
<dbReference type="PANTHER" id="PTHR22953:SF153">
    <property type="entry name" value="PURPLE ACID PHOSPHATASE"/>
    <property type="match status" value="1"/>
</dbReference>
<dbReference type="InterPro" id="IPR039331">
    <property type="entry name" value="PAPs-like"/>
</dbReference>
<dbReference type="SUPFAM" id="SSF49363">
    <property type="entry name" value="Purple acid phosphatase, N-terminal domain"/>
    <property type="match status" value="1"/>
</dbReference>
<keyword evidence="1" id="KW-0732">Signal</keyword>
<keyword evidence="3" id="KW-0812">Transmembrane</keyword>
<reference evidence="5 6" key="1">
    <citation type="submission" date="2023-05" db="EMBL/GenBank/DDBJ databases">
        <title>Draft genome of Paenibacillus sp. CCS26.</title>
        <authorList>
            <person name="Akita H."/>
            <person name="Shinto Y."/>
            <person name="Kimura Z."/>
        </authorList>
    </citation>
    <scope>NUCLEOTIDE SEQUENCE [LARGE SCALE GENOMIC DNA]</scope>
    <source>
        <strain evidence="5 6">CCS26</strain>
    </source>
</reference>
<proteinExistence type="predicted"/>
<dbReference type="Gene3D" id="3.60.21.10">
    <property type="match status" value="1"/>
</dbReference>
<feature type="region of interest" description="Disordered" evidence="2">
    <location>
        <begin position="791"/>
        <end position="840"/>
    </location>
</feature>